<dbReference type="Gene3D" id="3.40.630.30">
    <property type="match status" value="1"/>
</dbReference>
<sequence>MFKIERAKINDIEEISDLVKRIYLKYNSKIDSEEGINNILTFMSKENMRLRFYIEGALILVARDKNNKIVGVIELKNFEHISLFFVDDKYFKFGIGKKLFEEVKNILELEKYSVNASDYALEFYKKLGFVQITDSIKIENGVHFYPMLY</sequence>
<reference evidence="2 3" key="1">
    <citation type="journal article" date="1992" name="Lakartidningen">
        <title>[Penicillin V and not amoxicillin is the first choice preparation in acute otitis].</title>
        <authorList>
            <person name="Kamme C."/>
            <person name="Lundgren K."/>
            <person name="Prellner K."/>
        </authorList>
    </citation>
    <scope>NUCLEOTIDE SEQUENCE [LARGE SCALE GENOMIC DNA]</scope>
    <source>
        <strain evidence="2 3">W1</strain>
    </source>
</reference>
<dbReference type="RefSeq" id="WP_147758799.1">
    <property type="nucleotide sequence ID" value="NZ_SAXT01000005.1"/>
</dbReference>
<feature type="domain" description="N-acetyltransferase" evidence="1">
    <location>
        <begin position="2"/>
        <end position="149"/>
    </location>
</feature>
<dbReference type="InterPro" id="IPR000182">
    <property type="entry name" value="GNAT_dom"/>
</dbReference>
<dbReference type="SUPFAM" id="SSF55729">
    <property type="entry name" value="Acyl-CoA N-acyltransferases (Nat)"/>
    <property type="match status" value="1"/>
</dbReference>
<name>A0A5C8CJN2_9SPIR</name>
<dbReference type="CDD" id="cd04301">
    <property type="entry name" value="NAT_SF"/>
    <property type="match status" value="1"/>
</dbReference>
<evidence type="ECO:0000259" key="1">
    <source>
        <dbReference type="PROSITE" id="PS51186"/>
    </source>
</evidence>
<dbReference type="PANTHER" id="PTHR43451:SF1">
    <property type="entry name" value="ACETYLTRANSFERASE"/>
    <property type="match status" value="1"/>
</dbReference>
<accession>A0A5C8CJN2</accession>
<evidence type="ECO:0000313" key="3">
    <source>
        <dbReference type="Proteomes" id="UP000325116"/>
    </source>
</evidence>
<comment type="caution">
    <text evidence="2">The sequence shown here is derived from an EMBL/GenBank/DDBJ whole genome shotgun (WGS) entry which is preliminary data.</text>
</comment>
<dbReference type="Pfam" id="PF13673">
    <property type="entry name" value="Acetyltransf_10"/>
    <property type="match status" value="1"/>
</dbReference>
<gene>
    <name evidence="2" type="ORF">EPJ80_09540</name>
</gene>
<dbReference type="PROSITE" id="PS51186">
    <property type="entry name" value="GNAT"/>
    <property type="match status" value="1"/>
</dbReference>
<dbReference type="GO" id="GO:0016747">
    <property type="term" value="F:acyltransferase activity, transferring groups other than amino-acyl groups"/>
    <property type="evidence" value="ECO:0007669"/>
    <property type="project" value="InterPro"/>
</dbReference>
<protein>
    <submittedName>
        <fullName evidence="2">GNAT family N-acetyltransferase</fullName>
    </submittedName>
</protein>
<organism evidence="2 3">
    <name type="scientific">Brachyspira aalborgi</name>
    <dbReference type="NCBI Taxonomy" id="29522"/>
    <lineage>
        <taxon>Bacteria</taxon>
        <taxon>Pseudomonadati</taxon>
        <taxon>Spirochaetota</taxon>
        <taxon>Spirochaetia</taxon>
        <taxon>Brachyspirales</taxon>
        <taxon>Brachyspiraceae</taxon>
        <taxon>Brachyspira</taxon>
    </lineage>
</organism>
<dbReference type="PANTHER" id="PTHR43451">
    <property type="entry name" value="ACETYLTRANSFERASE (GNAT) FAMILY PROTEIN"/>
    <property type="match status" value="1"/>
</dbReference>
<dbReference type="AlphaFoldDB" id="A0A5C8CJN2"/>
<dbReference type="EMBL" id="SAXT01000005">
    <property type="protein sequence ID" value="TXJ11932.1"/>
    <property type="molecule type" value="Genomic_DNA"/>
</dbReference>
<evidence type="ECO:0000313" key="2">
    <source>
        <dbReference type="EMBL" id="TXJ11932.1"/>
    </source>
</evidence>
<proteinExistence type="predicted"/>
<dbReference type="InterPro" id="IPR052564">
    <property type="entry name" value="N-acetyltrans/Recomb-assoc"/>
</dbReference>
<dbReference type="Proteomes" id="UP000325116">
    <property type="component" value="Unassembled WGS sequence"/>
</dbReference>
<dbReference type="InterPro" id="IPR016181">
    <property type="entry name" value="Acyl_CoA_acyltransferase"/>
</dbReference>
<keyword evidence="2" id="KW-0808">Transferase</keyword>